<dbReference type="OrthoDB" id="9814657at2"/>
<evidence type="ECO:0000256" key="1">
    <source>
        <dbReference type="ARBA" id="ARBA00009477"/>
    </source>
</evidence>
<dbReference type="RefSeq" id="WP_037440238.1">
    <property type="nucleotide sequence ID" value="NZ_JNFF01000048.1"/>
</dbReference>
<dbReference type="InterPro" id="IPR051909">
    <property type="entry name" value="MFP_Cation_Efflux"/>
</dbReference>
<dbReference type="EMBL" id="JNFF01000048">
    <property type="protein sequence ID" value="KEQ30137.1"/>
    <property type="molecule type" value="Genomic_DNA"/>
</dbReference>
<gene>
    <name evidence="6" type="ORF">N180_06295</name>
</gene>
<dbReference type="Gene3D" id="2.40.30.170">
    <property type="match status" value="1"/>
</dbReference>
<evidence type="ECO:0000259" key="5">
    <source>
        <dbReference type="Pfam" id="PF25973"/>
    </source>
</evidence>
<dbReference type="PANTHER" id="PTHR30097">
    <property type="entry name" value="CATION EFFLUX SYSTEM PROTEIN CUSB"/>
    <property type="match status" value="1"/>
</dbReference>
<dbReference type="Proteomes" id="UP000028007">
    <property type="component" value="Unassembled WGS sequence"/>
</dbReference>
<reference evidence="6 7" key="1">
    <citation type="journal article" date="1992" name="Int. J. Syst. Bacteriol.">
        <title>Sphingobacterium antarcticus sp. nov. a Psychrotrophic Bacterium from the Soils of Schirmacher Oasis, Antarctica.</title>
        <authorList>
            <person name="Shivaji S."/>
            <person name="Ray M.K."/>
            <person name="Rao N.S."/>
            <person name="Saiserr L."/>
            <person name="Jagannadham M.V."/>
            <person name="Kumar G.S."/>
            <person name="Reddy G."/>
            <person name="Bhargava P.M."/>
        </authorList>
    </citation>
    <scope>NUCLEOTIDE SEQUENCE [LARGE SCALE GENOMIC DNA]</scope>
    <source>
        <strain evidence="6 7">4BY</strain>
    </source>
</reference>
<dbReference type="Pfam" id="PF25973">
    <property type="entry name" value="BSH_CzcB"/>
    <property type="match status" value="1"/>
</dbReference>
<dbReference type="GO" id="GO:0060003">
    <property type="term" value="P:copper ion export"/>
    <property type="evidence" value="ECO:0007669"/>
    <property type="project" value="TreeGrafter"/>
</dbReference>
<feature type="domain" description="CusB-like beta-barrel" evidence="4">
    <location>
        <begin position="247"/>
        <end position="317"/>
    </location>
</feature>
<sequence length="447" mass="48155">MKIIGKILVAAILITSLYSCGGKAKKEEGAAATTEKKTAEASGEEGHGEEESSTIASLTQEQMKAVGITLGNIENKNLTATVKANGALRVPNNKKANATSLYGGVVKSLNVQMGDYVRKGQVIATIENPQFIQLQEEYITIDSRITLAKQEQDRQQELNQGSAGALKNLQTATADFNALMARKASLKKQLELMGINPSSISRENLRSALVVTSPVSGTISNEFAKIGSYVDVSSPVVEIVDNSLLHLDLQVFERDLPFMKVGQVVNFTITNNPQVTYSAKVFNIGSSFENESKTVAVHCTVVGNKSGLIDGMNITGMVSVENVMASTVPNSAIVEADGKFYIFVHTDKEPEAGHEEGGHEHKEGESHDEKAEEDHDHKPGEKHDHAAENKQKEPKMNFEKIEVAKGVSELGYTVITPVTAIPKGVKVVTKGAFFINAKLSNTGGHEH</sequence>
<dbReference type="GO" id="GO:0022857">
    <property type="term" value="F:transmembrane transporter activity"/>
    <property type="evidence" value="ECO:0007669"/>
    <property type="project" value="InterPro"/>
</dbReference>
<protein>
    <submittedName>
        <fullName evidence="6">Secretion protein HylD</fullName>
    </submittedName>
</protein>
<dbReference type="Gene3D" id="2.40.50.100">
    <property type="match status" value="1"/>
</dbReference>
<dbReference type="InterPro" id="IPR058792">
    <property type="entry name" value="Beta-barrel_RND_2"/>
</dbReference>
<dbReference type="eggNOG" id="COG0845">
    <property type="taxonomic scope" value="Bacteria"/>
</dbReference>
<dbReference type="GO" id="GO:0016020">
    <property type="term" value="C:membrane"/>
    <property type="evidence" value="ECO:0007669"/>
    <property type="project" value="InterPro"/>
</dbReference>
<dbReference type="AlphaFoldDB" id="A0A081PHG4"/>
<dbReference type="GO" id="GO:0015679">
    <property type="term" value="P:plasma membrane copper ion transport"/>
    <property type="evidence" value="ECO:0007669"/>
    <property type="project" value="TreeGrafter"/>
</dbReference>
<dbReference type="SUPFAM" id="SSF111369">
    <property type="entry name" value="HlyD-like secretion proteins"/>
    <property type="match status" value="1"/>
</dbReference>
<feature type="domain" description="CzcB-like barrel-sandwich hybrid" evidence="5">
    <location>
        <begin position="102"/>
        <end position="241"/>
    </location>
</feature>
<evidence type="ECO:0000256" key="3">
    <source>
        <dbReference type="SAM" id="MobiDB-lite"/>
    </source>
</evidence>
<comment type="similarity">
    <text evidence="1">Belongs to the membrane fusion protein (MFP) (TC 8.A.1) family.</text>
</comment>
<evidence type="ECO:0000313" key="6">
    <source>
        <dbReference type="EMBL" id="KEQ30137.1"/>
    </source>
</evidence>
<keyword evidence="7" id="KW-1185">Reference proteome</keyword>
<feature type="region of interest" description="Disordered" evidence="3">
    <location>
        <begin position="350"/>
        <end position="395"/>
    </location>
</feature>
<dbReference type="Pfam" id="PF25954">
    <property type="entry name" value="Beta-barrel_RND_2"/>
    <property type="match status" value="1"/>
</dbReference>
<dbReference type="PROSITE" id="PS51257">
    <property type="entry name" value="PROKAR_LIPOPROTEIN"/>
    <property type="match status" value="1"/>
</dbReference>
<evidence type="ECO:0000259" key="4">
    <source>
        <dbReference type="Pfam" id="PF25954"/>
    </source>
</evidence>
<dbReference type="InterPro" id="IPR058647">
    <property type="entry name" value="BSH_CzcB-like"/>
</dbReference>
<dbReference type="GO" id="GO:0030313">
    <property type="term" value="C:cell envelope"/>
    <property type="evidence" value="ECO:0007669"/>
    <property type="project" value="TreeGrafter"/>
</dbReference>
<dbReference type="InterPro" id="IPR006143">
    <property type="entry name" value="RND_pump_MFP"/>
</dbReference>
<accession>A0A081PHG4</accession>
<feature type="compositionally biased region" description="Basic and acidic residues" evidence="3">
    <location>
        <begin position="28"/>
        <end position="50"/>
    </location>
</feature>
<comment type="caution">
    <text evidence="6">The sequence shown here is derived from an EMBL/GenBank/DDBJ whole genome shotgun (WGS) entry which is preliminary data.</text>
</comment>
<dbReference type="NCBIfam" id="TIGR01730">
    <property type="entry name" value="RND_mfp"/>
    <property type="match status" value="1"/>
</dbReference>
<keyword evidence="2" id="KW-0813">Transport</keyword>
<evidence type="ECO:0000256" key="2">
    <source>
        <dbReference type="ARBA" id="ARBA00022448"/>
    </source>
</evidence>
<evidence type="ECO:0000313" key="7">
    <source>
        <dbReference type="Proteomes" id="UP000028007"/>
    </source>
</evidence>
<proteinExistence type="inferred from homology"/>
<name>A0A081PHG4_9SPHI</name>
<organism evidence="6 7">
    <name type="scientific">Pedobacter antarcticus 4BY</name>
    <dbReference type="NCBI Taxonomy" id="1358423"/>
    <lineage>
        <taxon>Bacteria</taxon>
        <taxon>Pseudomonadati</taxon>
        <taxon>Bacteroidota</taxon>
        <taxon>Sphingobacteriia</taxon>
        <taxon>Sphingobacteriales</taxon>
        <taxon>Sphingobacteriaceae</taxon>
        <taxon>Pedobacter</taxon>
    </lineage>
</organism>
<dbReference type="PANTHER" id="PTHR30097:SF4">
    <property type="entry name" value="SLR6042 PROTEIN"/>
    <property type="match status" value="1"/>
</dbReference>
<feature type="region of interest" description="Disordered" evidence="3">
    <location>
        <begin position="28"/>
        <end position="56"/>
    </location>
</feature>